<evidence type="ECO:0000256" key="1">
    <source>
        <dbReference type="ARBA" id="ARBA00022801"/>
    </source>
</evidence>
<proteinExistence type="predicted"/>
<gene>
    <name evidence="3" type="ORF">HMPREF0494_2067</name>
</gene>
<reference evidence="3 4" key="1">
    <citation type="submission" date="2009-09" db="EMBL/GenBank/DDBJ databases">
        <authorList>
            <person name="Qin X."/>
            <person name="Bachman B."/>
            <person name="Battles P."/>
            <person name="Bell A."/>
            <person name="Bess C."/>
            <person name="Bickham C."/>
            <person name="Chaboub L."/>
            <person name="Chen D."/>
            <person name="Coyle M."/>
            <person name="Deiros D.R."/>
            <person name="Dinh H."/>
            <person name="Forbes L."/>
            <person name="Fowler G."/>
            <person name="Francisco L."/>
            <person name="Fu Q."/>
            <person name="Gubbala S."/>
            <person name="Hale W."/>
            <person name="Han Y."/>
            <person name="Hemphill L."/>
            <person name="Highlander S.K."/>
            <person name="Hirani K."/>
            <person name="Hogues M."/>
            <person name="Jackson L."/>
            <person name="Jakkamsetti A."/>
            <person name="Javaid M."/>
            <person name="Jiang H."/>
            <person name="Korchina V."/>
            <person name="Kovar C."/>
            <person name="Lara F."/>
            <person name="Lee S."/>
            <person name="Mata R."/>
            <person name="Mathew T."/>
            <person name="Moen C."/>
            <person name="Morales K."/>
            <person name="Munidasa M."/>
            <person name="Nazareth L."/>
            <person name="Ngo R."/>
            <person name="Nguyen L."/>
            <person name="Okwuonu G."/>
            <person name="Ongeri F."/>
            <person name="Patil S."/>
            <person name="Petrosino J."/>
            <person name="Pham C."/>
            <person name="Pham P."/>
            <person name="Pu L.-L."/>
            <person name="Puazo M."/>
            <person name="Raj R."/>
            <person name="Reid J."/>
            <person name="Rouhana J."/>
            <person name="Saada N."/>
            <person name="Shang Y."/>
            <person name="Simmons D."/>
            <person name="Thornton R."/>
            <person name="Warren J."/>
            <person name="Weissenberger G."/>
            <person name="Zhang J."/>
            <person name="Zhang L."/>
            <person name="Zhou C."/>
            <person name="Zhu D."/>
            <person name="Muzny D."/>
            <person name="Worley K."/>
            <person name="Gibbs R."/>
        </authorList>
    </citation>
    <scope>NUCLEOTIDE SEQUENCE [LARGE SCALE GENOMIC DNA]</scope>
    <source>
        <strain evidence="3 4">DSM 16041</strain>
    </source>
</reference>
<dbReference type="InterPro" id="IPR005754">
    <property type="entry name" value="Sortase"/>
</dbReference>
<keyword evidence="2" id="KW-0472">Membrane</keyword>
<sequence length="126" mass="14026">MHFNKWYLFLSLISIFLGISLIFIEPLSNIAINQMTRTALRILTNRTNKSKVVFNLKEVKAINTTSVVKSSLTHGNVIGIISMPSIKLKLPIYQGLDNDNLVKRAGTMKPHEQMGTGNYALAGHIS</sequence>
<evidence type="ECO:0008006" key="5">
    <source>
        <dbReference type="Google" id="ProtNLM"/>
    </source>
</evidence>
<dbReference type="OrthoDB" id="1648028at2"/>
<keyword evidence="1" id="KW-0378">Hydrolase</keyword>
<protein>
    <recommendedName>
        <fullName evidence="5">Sortase family protein</fullName>
    </recommendedName>
</protein>
<organism evidence="3 4">
    <name type="scientific">Limosilactobacillus antri DSM 16041</name>
    <dbReference type="NCBI Taxonomy" id="525309"/>
    <lineage>
        <taxon>Bacteria</taxon>
        <taxon>Bacillati</taxon>
        <taxon>Bacillota</taxon>
        <taxon>Bacilli</taxon>
        <taxon>Lactobacillales</taxon>
        <taxon>Lactobacillaceae</taxon>
        <taxon>Limosilactobacillus</taxon>
    </lineage>
</organism>
<dbReference type="STRING" id="525309.HMPREF0494_2067"/>
<name>C8P9S3_9LACO</name>
<dbReference type="SUPFAM" id="SSF63817">
    <property type="entry name" value="Sortase"/>
    <property type="match status" value="1"/>
</dbReference>
<keyword evidence="2" id="KW-0812">Transmembrane</keyword>
<dbReference type="Proteomes" id="UP000003675">
    <property type="component" value="Unassembled WGS sequence"/>
</dbReference>
<dbReference type="Gene3D" id="2.40.260.10">
    <property type="entry name" value="Sortase"/>
    <property type="match status" value="1"/>
</dbReference>
<dbReference type="RefSeq" id="WP_007124961.1">
    <property type="nucleotide sequence ID" value="NZ_GG700739.1"/>
</dbReference>
<evidence type="ECO:0000313" key="4">
    <source>
        <dbReference type="Proteomes" id="UP000003675"/>
    </source>
</evidence>
<dbReference type="InterPro" id="IPR023365">
    <property type="entry name" value="Sortase_dom-sf"/>
</dbReference>
<dbReference type="Pfam" id="PF04203">
    <property type="entry name" value="Sortase"/>
    <property type="match status" value="1"/>
</dbReference>
<accession>C8P9S3</accession>
<evidence type="ECO:0000313" key="3">
    <source>
        <dbReference type="EMBL" id="EEW52782.1"/>
    </source>
</evidence>
<comment type="caution">
    <text evidence="3">The sequence shown here is derived from an EMBL/GenBank/DDBJ whole genome shotgun (WGS) entry which is preliminary data.</text>
</comment>
<dbReference type="EMBL" id="ACLL01000061">
    <property type="protein sequence ID" value="EEW52782.1"/>
    <property type="molecule type" value="Genomic_DNA"/>
</dbReference>
<keyword evidence="2" id="KW-1133">Transmembrane helix</keyword>
<dbReference type="AlphaFoldDB" id="C8P9S3"/>
<feature type="transmembrane region" description="Helical" evidence="2">
    <location>
        <begin position="6"/>
        <end position="27"/>
    </location>
</feature>
<evidence type="ECO:0000256" key="2">
    <source>
        <dbReference type="SAM" id="Phobius"/>
    </source>
</evidence>
<dbReference type="eggNOG" id="COG3764">
    <property type="taxonomic scope" value="Bacteria"/>
</dbReference>
<dbReference type="HOGENOM" id="CLU_1978624_0_0_9"/>